<keyword evidence="2" id="KW-1185">Reference proteome</keyword>
<comment type="caution">
    <text evidence="1">The sequence shown here is derived from an EMBL/GenBank/DDBJ whole genome shotgun (WGS) entry which is preliminary data.</text>
</comment>
<dbReference type="RefSeq" id="WP_419152927.1">
    <property type="nucleotide sequence ID" value="NZ_JAUSTR010000040.1"/>
</dbReference>
<name>A0ABT9VT36_9BACI</name>
<evidence type="ECO:0000313" key="1">
    <source>
        <dbReference type="EMBL" id="MDQ0164044.1"/>
    </source>
</evidence>
<sequence length="53" mass="6338">MNRTLTLERKESSFGKLLKQGAIKKRGNRIDSKHPYYSKAYNIDREELLKKRK</sequence>
<accession>A0ABT9VT36</accession>
<protein>
    <submittedName>
        <fullName evidence="1">Uncharacterized protein</fullName>
    </submittedName>
</protein>
<gene>
    <name evidence="1" type="ORF">J2S06_003188</name>
</gene>
<dbReference type="EMBL" id="JAUSTR010000040">
    <property type="protein sequence ID" value="MDQ0164044.1"/>
    <property type="molecule type" value="Genomic_DNA"/>
</dbReference>
<organism evidence="1 2">
    <name type="scientific">Aeribacillus alveayuensis</name>
    <dbReference type="NCBI Taxonomy" id="279215"/>
    <lineage>
        <taxon>Bacteria</taxon>
        <taxon>Bacillati</taxon>
        <taxon>Bacillota</taxon>
        <taxon>Bacilli</taxon>
        <taxon>Bacillales</taxon>
        <taxon>Bacillaceae</taxon>
        <taxon>Aeribacillus</taxon>
    </lineage>
</organism>
<reference evidence="1 2" key="1">
    <citation type="submission" date="2023-07" db="EMBL/GenBank/DDBJ databases">
        <title>Genomic Encyclopedia of Type Strains, Phase IV (KMG-IV): sequencing the most valuable type-strain genomes for metagenomic binning, comparative biology and taxonomic classification.</title>
        <authorList>
            <person name="Goeker M."/>
        </authorList>
    </citation>
    <scope>NUCLEOTIDE SEQUENCE [LARGE SCALE GENOMIC DNA]</scope>
    <source>
        <strain evidence="1 2">DSM 19092</strain>
    </source>
</reference>
<proteinExistence type="predicted"/>
<evidence type="ECO:0000313" key="2">
    <source>
        <dbReference type="Proteomes" id="UP001225646"/>
    </source>
</evidence>
<dbReference type="Proteomes" id="UP001225646">
    <property type="component" value="Unassembled WGS sequence"/>
</dbReference>